<feature type="transmembrane region" description="Helical" evidence="2">
    <location>
        <begin position="106"/>
        <end position="128"/>
    </location>
</feature>
<sequence length="237" mass="23701">MTTISTRPAKGKAKRVRRTAAESAAARTRAATGAPATKPATAKPATTKPATKEPAKPATKTTAKPAAKTAPQTTTKPAAKSGAKRASAKEAARPAVARRAAPRAPFVLLIVGLLGGALVSLLLLNTVLAKDAFTLSRLQQSNKQLEQQRQAYEADIARGGSPEGLSNKAKALGMRQPGEMAFFNPDTGRAGGGTIQPVPREAAAAASAAGVVGVPGTVVPGDGVPPSVLAGAGPGAP</sequence>
<dbReference type="AlphaFoldDB" id="A0A5D0TYR3"/>
<feature type="compositionally biased region" description="Low complexity" evidence="1">
    <location>
        <begin position="21"/>
        <end position="49"/>
    </location>
</feature>
<keyword evidence="2" id="KW-1133">Transmembrane helix</keyword>
<keyword evidence="4" id="KW-1185">Reference proteome</keyword>
<protein>
    <recommendedName>
        <fullName evidence="5">Septum formation initiator family protein</fullName>
    </recommendedName>
</protein>
<keyword evidence="2" id="KW-0472">Membrane</keyword>
<evidence type="ECO:0000256" key="1">
    <source>
        <dbReference type="SAM" id="MobiDB-lite"/>
    </source>
</evidence>
<evidence type="ECO:0000256" key="2">
    <source>
        <dbReference type="SAM" id="Phobius"/>
    </source>
</evidence>
<keyword evidence="2" id="KW-0812">Transmembrane</keyword>
<gene>
    <name evidence="3" type="ORF">FXF65_28870</name>
</gene>
<feature type="compositionally biased region" description="Low complexity" evidence="1">
    <location>
        <begin position="56"/>
        <end position="85"/>
    </location>
</feature>
<reference evidence="3 4" key="1">
    <citation type="submission" date="2019-08" db="EMBL/GenBank/DDBJ databases">
        <title>Actinomadura sp. nov. CYP1-5 isolated from mountain soil.</title>
        <authorList>
            <person name="Songsumanus A."/>
            <person name="Kuncharoen N."/>
            <person name="Kudo T."/>
            <person name="Yuki M."/>
            <person name="Igarashi Y."/>
            <person name="Tanasupawat S."/>
        </authorList>
    </citation>
    <scope>NUCLEOTIDE SEQUENCE [LARGE SCALE GENOMIC DNA]</scope>
    <source>
        <strain evidence="3 4">GKU157</strain>
    </source>
</reference>
<evidence type="ECO:0000313" key="4">
    <source>
        <dbReference type="Proteomes" id="UP000322634"/>
    </source>
</evidence>
<dbReference type="EMBL" id="VSFF01000011">
    <property type="protein sequence ID" value="TYC10987.1"/>
    <property type="molecule type" value="Genomic_DNA"/>
</dbReference>
<comment type="caution">
    <text evidence="3">The sequence shown here is derived from an EMBL/GenBank/DDBJ whole genome shotgun (WGS) entry which is preliminary data.</text>
</comment>
<feature type="compositionally biased region" description="Basic residues" evidence="1">
    <location>
        <begin position="9"/>
        <end position="18"/>
    </location>
</feature>
<accession>A0A5D0TYR3</accession>
<dbReference type="Proteomes" id="UP000322634">
    <property type="component" value="Unassembled WGS sequence"/>
</dbReference>
<organism evidence="3 4">
    <name type="scientific">Actinomadura syzygii</name>
    <dbReference type="NCBI Taxonomy" id="1427538"/>
    <lineage>
        <taxon>Bacteria</taxon>
        <taxon>Bacillati</taxon>
        <taxon>Actinomycetota</taxon>
        <taxon>Actinomycetes</taxon>
        <taxon>Streptosporangiales</taxon>
        <taxon>Thermomonosporaceae</taxon>
        <taxon>Actinomadura</taxon>
    </lineage>
</organism>
<evidence type="ECO:0000313" key="3">
    <source>
        <dbReference type="EMBL" id="TYC10987.1"/>
    </source>
</evidence>
<proteinExistence type="predicted"/>
<evidence type="ECO:0008006" key="5">
    <source>
        <dbReference type="Google" id="ProtNLM"/>
    </source>
</evidence>
<name>A0A5D0TYR3_9ACTN</name>
<dbReference type="OrthoDB" id="3483852at2"/>
<feature type="region of interest" description="Disordered" evidence="1">
    <location>
        <begin position="1"/>
        <end position="98"/>
    </location>
</feature>